<accession>A0A5M3MGS3</accession>
<dbReference type="PANTHER" id="PTHR35567:SF1">
    <property type="entry name" value="CONSERVED FUNGAL PROTEIN (AFU_ORTHOLOGUE AFUA_1G14230)"/>
    <property type="match status" value="1"/>
</dbReference>
<dbReference type="RefSeq" id="XP_007771459.1">
    <property type="nucleotide sequence ID" value="XM_007773269.1"/>
</dbReference>
<dbReference type="PANTHER" id="PTHR35567">
    <property type="entry name" value="MALATE DEHYDROGENASE (AFU_ORTHOLOGUE AFUA_2G13800)"/>
    <property type="match status" value="1"/>
</dbReference>
<protein>
    <recommendedName>
        <fullName evidence="4">Malate dehydrogenase</fullName>
    </recommendedName>
</protein>
<name>A0A5M3MGS3_CONPW</name>
<sequence>MFRLVALTTAALAVAWTTTSPSSMSCDLSDARIQVPANQTQLVAPDYAPRYVGIAVGTQNYTCNATSSTYSLAGAVADIIDSSCLYGTFAFNDAPAIMYEAWKNTDEQATPQQVIAALNELPVLSVLGQHYYVPNPSGSGVSPKWDFTSSGANKGNANAYMIGAKVGDIESPDSQTNIDSLMVKNIQGELADLVFRVENNGGQPPASCSAGEAQNITVRYVSQYWFFGGSARD</sequence>
<dbReference type="EMBL" id="JH711582">
    <property type="protein sequence ID" value="EIW78422.1"/>
    <property type="molecule type" value="Genomic_DNA"/>
</dbReference>
<dbReference type="Proteomes" id="UP000053558">
    <property type="component" value="Unassembled WGS sequence"/>
</dbReference>
<dbReference type="InterPro" id="IPR021851">
    <property type="entry name" value="DUF3455"/>
</dbReference>
<dbReference type="PROSITE" id="PS51257">
    <property type="entry name" value="PROKAR_LIPOPROTEIN"/>
    <property type="match status" value="1"/>
</dbReference>
<dbReference type="GeneID" id="19205770"/>
<feature type="chain" id="PRO_5024462892" description="Malate dehydrogenase" evidence="1">
    <location>
        <begin position="16"/>
        <end position="233"/>
    </location>
</feature>
<evidence type="ECO:0008006" key="4">
    <source>
        <dbReference type="Google" id="ProtNLM"/>
    </source>
</evidence>
<gene>
    <name evidence="2" type="ORF">CONPUDRAFT_167434</name>
</gene>
<evidence type="ECO:0000256" key="1">
    <source>
        <dbReference type="SAM" id="SignalP"/>
    </source>
</evidence>
<proteinExistence type="predicted"/>
<evidence type="ECO:0000313" key="3">
    <source>
        <dbReference type="Proteomes" id="UP000053558"/>
    </source>
</evidence>
<dbReference type="OMA" id="PHDISHE"/>
<feature type="signal peptide" evidence="1">
    <location>
        <begin position="1"/>
        <end position="15"/>
    </location>
</feature>
<dbReference type="Pfam" id="PF11937">
    <property type="entry name" value="DUF3455"/>
    <property type="match status" value="1"/>
</dbReference>
<reference evidence="3" key="1">
    <citation type="journal article" date="2012" name="Science">
        <title>The Paleozoic origin of enzymatic lignin decomposition reconstructed from 31 fungal genomes.</title>
        <authorList>
            <person name="Floudas D."/>
            <person name="Binder M."/>
            <person name="Riley R."/>
            <person name="Barry K."/>
            <person name="Blanchette R.A."/>
            <person name="Henrissat B."/>
            <person name="Martinez A.T."/>
            <person name="Otillar R."/>
            <person name="Spatafora J.W."/>
            <person name="Yadav J.S."/>
            <person name="Aerts A."/>
            <person name="Benoit I."/>
            <person name="Boyd A."/>
            <person name="Carlson A."/>
            <person name="Copeland A."/>
            <person name="Coutinho P.M."/>
            <person name="de Vries R.P."/>
            <person name="Ferreira P."/>
            <person name="Findley K."/>
            <person name="Foster B."/>
            <person name="Gaskell J."/>
            <person name="Glotzer D."/>
            <person name="Gorecki P."/>
            <person name="Heitman J."/>
            <person name="Hesse C."/>
            <person name="Hori C."/>
            <person name="Igarashi K."/>
            <person name="Jurgens J.A."/>
            <person name="Kallen N."/>
            <person name="Kersten P."/>
            <person name="Kohler A."/>
            <person name="Kuees U."/>
            <person name="Kumar T.K.A."/>
            <person name="Kuo A."/>
            <person name="LaButti K."/>
            <person name="Larrondo L.F."/>
            <person name="Lindquist E."/>
            <person name="Ling A."/>
            <person name="Lombard V."/>
            <person name="Lucas S."/>
            <person name="Lundell T."/>
            <person name="Martin R."/>
            <person name="McLaughlin D.J."/>
            <person name="Morgenstern I."/>
            <person name="Morin E."/>
            <person name="Murat C."/>
            <person name="Nagy L.G."/>
            <person name="Nolan M."/>
            <person name="Ohm R.A."/>
            <person name="Patyshakuliyeva A."/>
            <person name="Rokas A."/>
            <person name="Ruiz-Duenas F.J."/>
            <person name="Sabat G."/>
            <person name="Salamov A."/>
            <person name="Samejima M."/>
            <person name="Schmutz J."/>
            <person name="Slot J.C."/>
            <person name="St John F."/>
            <person name="Stenlid J."/>
            <person name="Sun H."/>
            <person name="Sun S."/>
            <person name="Syed K."/>
            <person name="Tsang A."/>
            <person name="Wiebenga A."/>
            <person name="Young D."/>
            <person name="Pisabarro A."/>
            <person name="Eastwood D.C."/>
            <person name="Martin F."/>
            <person name="Cullen D."/>
            <person name="Grigoriev I.V."/>
            <person name="Hibbett D.S."/>
        </authorList>
    </citation>
    <scope>NUCLEOTIDE SEQUENCE [LARGE SCALE GENOMIC DNA]</scope>
    <source>
        <strain evidence="3">RWD-64-598 SS2</strain>
    </source>
</reference>
<dbReference type="KEGG" id="cput:CONPUDRAFT_167434"/>
<dbReference type="OrthoDB" id="1859733at2759"/>
<keyword evidence="3" id="KW-1185">Reference proteome</keyword>
<evidence type="ECO:0000313" key="2">
    <source>
        <dbReference type="EMBL" id="EIW78422.1"/>
    </source>
</evidence>
<keyword evidence="1" id="KW-0732">Signal</keyword>
<dbReference type="AlphaFoldDB" id="A0A5M3MGS3"/>
<organism evidence="2 3">
    <name type="scientific">Coniophora puteana (strain RWD-64-598)</name>
    <name type="common">Brown rot fungus</name>
    <dbReference type="NCBI Taxonomy" id="741705"/>
    <lineage>
        <taxon>Eukaryota</taxon>
        <taxon>Fungi</taxon>
        <taxon>Dikarya</taxon>
        <taxon>Basidiomycota</taxon>
        <taxon>Agaricomycotina</taxon>
        <taxon>Agaricomycetes</taxon>
        <taxon>Agaricomycetidae</taxon>
        <taxon>Boletales</taxon>
        <taxon>Coniophorineae</taxon>
        <taxon>Coniophoraceae</taxon>
        <taxon>Coniophora</taxon>
    </lineage>
</organism>
<comment type="caution">
    <text evidence="2">The sequence shown here is derived from an EMBL/GenBank/DDBJ whole genome shotgun (WGS) entry which is preliminary data.</text>
</comment>